<gene>
    <name evidence="1" type="primary">orf04267</name>
    <name evidence="1" type="ORF">Q903MT_gene4244</name>
</gene>
<sequence>MCAYHYGSALEHHGRHPLISFQARCRKTLMFQQQAKVTMPSKNQQNRVTGVLR</sequence>
<geneLocation type="mitochondrion" evidence="1"/>
<proteinExistence type="predicted"/>
<name>A0A6B9XV68_PICSI</name>
<dbReference type="AlphaFoldDB" id="A0A6B9XV68"/>
<accession>A0A6B9XV68</accession>
<reference evidence="1" key="1">
    <citation type="submission" date="2019-03" db="EMBL/GenBank/DDBJ databases">
        <title>Largest Complete Mitochondrial Genome of a Gymnosperm, Sitka Spruce (Picea sitchensis), Indicates Complex Physical Structure.</title>
        <authorList>
            <person name="Jackman S.D."/>
            <person name="Coombe L."/>
            <person name="Warren R."/>
            <person name="Kirk H."/>
            <person name="Trinh E."/>
            <person name="McLeod T."/>
            <person name="Pleasance S."/>
            <person name="Pandoh P."/>
            <person name="Zhao Y."/>
            <person name="Coope R."/>
            <person name="Bousquet J."/>
            <person name="Bohlmann J.C."/>
            <person name="Jones S.J.M."/>
            <person name="Birol I."/>
        </authorList>
    </citation>
    <scope>NUCLEOTIDE SEQUENCE</scope>
    <source>
        <strain evidence="1">Q903</strain>
    </source>
</reference>
<evidence type="ECO:0000313" key="1">
    <source>
        <dbReference type="EMBL" id="QHR90221.1"/>
    </source>
</evidence>
<dbReference type="EMBL" id="MK697699">
    <property type="protein sequence ID" value="QHR90221.1"/>
    <property type="molecule type" value="Genomic_DNA"/>
</dbReference>
<keyword evidence="1" id="KW-0496">Mitochondrion</keyword>
<protein>
    <submittedName>
        <fullName evidence="1">Uncharacterized protein</fullName>
    </submittedName>
</protein>
<organism evidence="1">
    <name type="scientific">Picea sitchensis</name>
    <name type="common">Sitka spruce</name>
    <name type="synonym">Pinus sitchensis</name>
    <dbReference type="NCBI Taxonomy" id="3332"/>
    <lineage>
        <taxon>Eukaryota</taxon>
        <taxon>Viridiplantae</taxon>
        <taxon>Streptophyta</taxon>
        <taxon>Embryophyta</taxon>
        <taxon>Tracheophyta</taxon>
        <taxon>Spermatophyta</taxon>
        <taxon>Pinopsida</taxon>
        <taxon>Pinidae</taxon>
        <taxon>Conifers I</taxon>
        <taxon>Pinales</taxon>
        <taxon>Pinaceae</taxon>
        <taxon>Picea</taxon>
    </lineage>
</organism>